<feature type="region of interest" description="Disordered" evidence="1">
    <location>
        <begin position="33"/>
        <end position="58"/>
    </location>
</feature>
<protein>
    <submittedName>
        <fullName evidence="2">Uncharacterized protein</fullName>
    </submittedName>
</protein>
<accession>A0A3P7NZI3</accession>
<reference evidence="2 3" key="1">
    <citation type="submission" date="2018-11" db="EMBL/GenBank/DDBJ databases">
        <authorList>
            <consortium name="Pathogen Informatics"/>
        </authorList>
    </citation>
    <scope>NUCLEOTIDE SEQUENCE [LARGE SCALE GENOMIC DNA]</scope>
</reference>
<proteinExistence type="predicted"/>
<sequence length="110" mass="11661">MLGGDVGDNLDVNLQAAPPGLISAFGQSNMDMGAWETDPSSVHPEPFHLPGDRDASADSENYHYAQEVDAHDTEREETGMLGGGGLWVVLKIGAGFIFVLNSDLNDLFGA</sequence>
<dbReference type="AlphaFoldDB" id="A0A3P7NZI3"/>
<evidence type="ECO:0000256" key="1">
    <source>
        <dbReference type="SAM" id="MobiDB-lite"/>
    </source>
</evidence>
<dbReference type="Proteomes" id="UP000281553">
    <property type="component" value="Unassembled WGS sequence"/>
</dbReference>
<evidence type="ECO:0000313" key="2">
    <source>
        <dbReference type="EMBL" id="VDN38767.1"/>
    </source>
</evidence>
<gene>
    <name evidence="2" type="ORF">DILT_LOCUS17688</name>
</gene>
<dbReference type="EMBL" id="UYRU01093892">
    <property type="protein sequence ID" value="VDN38767.1"/>
    <property type="molecule type" value="Genomic_DNA"/>
</dbReference>
<evidence type="ECO:0000313" key="3">
    <source>
        <dbReference type="Proteomes" id="UP000281553"/>
    </source>
</evidence>
<keyword evidence="3" id="KW-1185">Reference proteome</keyword>
<organism evidence="2 3">
    <name type="scientific">Dibothriocephalus latus</name>
    <name type="common">Fish tapeworm</name>
    <name type="synonym">Diphyllobothrium latum</name>
    <dbReference type="NCBI Taxonomy" id="60516"/>
    <lineage>
        <taxon>Eukaryota</taxon>
        <taxon>Metazoa</taxon>
        <taxon>Spiralia</taxon>
        <taxon>Lophotrochozoa</taxon>
        <taxon>Platyhelminthes</taxon>
        <taxon>Cestoda</taxon>
        <taxon>Eucestoda</taxon>
        <taxon>Diphyllobothriidea</taxon>
        <taxon>Diphyllobothriidae</taxon>
        <taxon>Dibothriocephalus</taxon>
    </lineage>
</organism>
<dbReference type="OrthoDB" id="10483628at2759"/>
<name>A0A3P7NZI3_DIBLA</name>